<evidence type="ECO:0000256" key="4">
    <source>
        <dbReference type="SAM" id="Phobius"/>
    </source>
</evidence>
<gene>
    <name evidence="8" type="ORF">HOP12_11390</name>
</gene>
<feature type="domain" description="CusB-like beta-barrel" evidence="6">
    <location>
        <begin position="234"/>
        <end position="306"/>
    </location>
</feature>
<dbReference type="NCBIfam" id="TIGR01730">
    <property type="entry name" value="RND_mfp"/>
    <property type="match status" value="1"/>
</dbReference>
<evidence type="ECO:0000256" key="2">
    <source>
        <dbReference type="SAM" id="Coils"/>
    </source>
</evidence>
<reference evidence="8 9" key="1">
    <citation type="submission" date="2020-04" db="EMBL/GenBank/DDBJ databases">
        <title>Metagenomic profiling of ammonia- and methane-oxidizing microorganisms in a Dutch drinking water treatment plant.</title>
        <authorList>
            <person name="Poghosyan L."/>
            <person name="Leucker S."/>
        </authorList>
    </citation>
    <scope>NUCLEOTIDE SEQUENCE [LARGE SCALE GENOMIC DNA]</scope>
    <source>
        <strain evidence="8">S-RSF-IL-03</strain>
    </source>
</reference>
<feature type="domain" description="YknX-like C-terminal permuted SH3-like" evidence="7">
    <location>
        <begin position="322"/>
        <end position="388"/>
    </location>
</feature>
<dbReference type="InterPro" id="IPR058792">
    <property type="entry name" value="Beta-barrel_RND_2"/>
</dbReference>
<evidence type="ECO:0000313" key="9">
    <source>
        <dbReference type="Proteomes" id="UP000580839"/>
    </source>
</evidence>
<dbReference type="Pfam" id="PF25954">
    <property type="entry name" value="Beta-barrel_RND_2"/>
    <property type="match status" value="1"/>
</dbReference>
<feature type="domain" description="Multidrug resistance protein MdtA-like barrel-sandwich hybrid" evidence="5">
    <location>
        <begin position="79"/>
        <end position="211"/>
    </location>
</feature>
<evidence type="ECO:0000256" key="1">
    <source>
        <dbReference type="ARBA" id="ARBA00009477"/>
    </source>
</evidence>
<feature type="transmembrane region" description="Helical" evidence="4">
    <location>
        <begin position="26"/>
        <end position="44"/>
    </location>
</feature>
<dbReference type="Pfam" id="PF25917">
    <property type="entry name" value="BSH_RND"/>
    <property type="match status" value="1"/>
</dbReference>
<evidence type="ECO:0000313" key="8">
    <source>
        <dbReference type="EMBL" id="NOT34759.1"/>
    </source>
</evidence>
<evidence type="ECO:0000256" key="3">
    <source>
        <dbReference type="SAM" id="MobiDB-lite"/>
    </source>
</evidence>
<dbReference type="GO" id="GO:1990281">
    <property type="term" value="C:efflux pump complex"/>
    <property type="evidence" value="ECO:0007669"/>
    <property type="project" value="TreeGrafter"/>
</dbReference>
<feature type="coiled-coil region" evidence="2">
    <location>
        <begin position="119"/>
        <end position="146"/>
    </location>
</feature>
<protein>
    <submittedName>
        <fullName evidence="8">Efflux RND transporter periplasmic adaptor subunit</fullName>
    </submittedName>
</protein>
<dbReference type="PANTHER" id="PTHR30469">
    <property type="entry name" value="MULTIDRUG RESISTANCE PROTEIN MDTA"/>
    <property type="match status" value="1"/>
</dbReference>
<dbReference type="InterPro" id="IPR058637">
    <property type="entry name" value="YknX-like_C"/>
</dbReference>
<name>A0A849T098_UNCEI</name>
<dbReference type="Gene3D" id="1.10.287.470">
    <property type="entry name" value="Helix hairpin bin"/>
    <property type="match status" value="1"/>
</dbReference>
<dbReference type="PANTHER" id="PTHR30469:SF38">
    <property type="entry name" value="HLYD FAMILY SECRETION PROTEIN"/>
    <property type="match status" value="1"/>
</dbReference>
<keyword evidence="4" id="KW-0472">Membrane</keyword>
<keyword evidence="4" id="KW-0812">Transmembrane</keyword>
<dbReference type="Pfam" id="PF25989">
    <property type="entry name" value="YknX_C"/>
    <property type="match status" value="1"/>
</dbReference>
<evidence type="ECO:0000259" key="6">
    <source>
        <dbReference type="Pfam" id="PF25954"/>
    </source>
</evidence>
<comment type="caution">
    <text evidence="8">The sequence shown here is derived from an EMBL/GenBank/DDBJ whole genome shotgun (WGS) entry which is preliminary data.</text>
</comment>
<organism evidence="8 9">
    <name type="scientific">Eiseniibacteriota bacterium</name>
    <dbReference type="NCBI Taxonomy" id="2212470"/>
    <lineage>
        <taxon>Bacteria</taxon>
        <taxon>Candidatus Eiseniibacteriota</taxon>
    </lineage>
</organism>
<evidence type="ECO:0000259" key="5">
    <source>
        <dbReference type="Pfam" id="PF25917"/>
    </source>
</evidence>
<dbReference type="AlphaFoldDB" id="A0A849T098"/>
<sequence>MSSQDLSSLRIDRSAPSRSGGRGKGFVLAGAVAAVVAAAIAAFGNRTPVVEVTLVESSGGSAAVGGNITANGYVVARTKASVSAKIPGRLAYLGVTEGSRVKKGQIIARIENADYVASREAARASIGQTQAQLDQAERDLTRARALRERQLISDVELEDASTRAAVLRAQIAADRARVGVTDAALENTNVRAPFDGTILRKDAEVGEIVAPSSAGGGLTRTAIVTMADLGTLEVEVDVNEAYIAQVKNAQPSAITLDAYPDTSFKGQVRQVVPTADRQKATVLVKVSITDRDPRILPEMGAKVEFLRASADSTVAAAPRRVTVAVAAVRRADDGDYVWIVEDGKLQKQSVETGTDRGENVDVRSGLTGGEMVVLAPTDKLREGMKVQVKNP</sequence>
<accession>A0A849T098</accession>
<keyword evidence="2" id="KW-0175">Coiled coil</keyword>
<dbReference type="GO" id="GO:0015562">
    <property type="term" value="F:efflux transmembrane transporter activity"/>
    <property type="evidence" value="ECO:0007669"/>
    <property type="project" value="TreeGrafter"/>
</dbReference>
<dbReference type="EMBL" id="JABFRW010000145">
    <property type="protein sequence ID" value="NOT34759.1"/>
    <property type="molecule type" value="Genomic_DNA"/>
</dbReference>
<dbReference type="Gene3D" id="2.40.50.100">
    <property type="match status" value="1"/>
</dbReference>
<dbReference type="Proteomes" id="UP000580839">
    <property type="component" value="Unassembled WGS sequence"/>
</dbReference>
<comment type="similarity">
    <text evidence="1">Belongs to the membrane fusion protein (MFP) (TC 8.A.1) family.</text>
</comment>
<dbReference type="Gene3D" id="2.40.30.170">
    <property type="match status" value="1"/>
</dbReference>
<keyword evidence="4" id="KW-1133">Transmembrane helix</keyword>
<dbReference type="Gene3D" id="2.40.420.20">
    <property type="match status" value="1"/>
</dbReference>
<feature type="region of interest" description="Disordered" evidence="3">
    <location>
        <begin position="1"/>
        <end position="22"/>
    </location>
</feature>
<dbReference type="InterPro" id="IPR006143">
    <property type="entry name" value="RND_pump_MFP"/>
</dbReference>
<evidence type="ECO:0000259" key="7">
    <source>
        <dbReference type="Pfam" id="PF25989"/>
    </source>
</evidence>
<dbReference type="SUPFAM" id="SSF111369">
    <property type="entry name" value="HlyD-like secretion proteins"/>
    <property type="match status" value="1"/>
</dbReference>
<proteinExistence type="inferred from homology"/>
<dbReference type="InterPro" id="IPR058625">
    <property type="entry name" value="MdtA-like_BSH"/>
</dbReference>